<dbReference type="PANTHER" id="PTHR42996">
    <property type="entry name" value="PHOSPHATE-BINDING PROTEIN PSTS"/>
    <property type="match status" value="1"/>
</dbReference>
<organism evidence="8 9">
    <name type="scientific">Scytonema hofmannii FACHB-248</name>
    <dbReference type="NCBI Taxonomy" id="1842502"/>
    <lineage>
        <taxon>Bacteria</taxon>
        <taxon>Bacillati</taxon>
        <taxon>Cyanobacteriota</taxon>
        <taxon>Cyanophyceae</taxon>
        <taxon>Nostocales</taxon>
        <taxon>Scytonemataceae</taxon>
        <taxon>Scytonema</taxon>
    </lineage>
</organism>
<feature type="chain" id="PRO_5046895861" description="Phosphate-binding protein" evidence="6">
    <location>
        <begin position="31"/>
        <end position="395"/>
    </location>
</feature>
<keyword evidence="9" id="KW-1185">Reference proteome</keyword>
<feature type="region of interest" description="Disordered" evidence="5">
    <location>
        <begin position="34"/>
        <end position="60"/>
    </location>
</feature>
<feature type="signal peptide" evidence="6">
    <location>
        <begin position="1"/>
        <end position="30"/>
    </location>
</feature>
<evidence type="ECO:0000256" key="4">
    <source>
        <dbReference type="PIRNR" id="PIRNR002756"/>
    </source>
</evidence>
<dbReference type="InterPro" id="IPR024370">
    <property type="entry name" value="PBP_domain"/>
</dbReference>
<dbReference type="NCBIfam" id="TIGR00975">
    <property type="entry name" value="3a0107s03"/>
    <property type="match status" value="1"/>
</dbReference>
<dbReference type="CDD" id="cd13565">
    <property type="entry name" value="PBP2_PstS"/>
    <property type="match status" value="1"/>
</dbReference>
<feature type="domain" description="PBP" evidence="7">
    <location>
        <begin position="56"/>
        <end position="342"/>
    </location>
</feature>
<gene>
    <name evidence="8" type="primary">pstS</name>
    <name evidence="8" type="ORF">H6G81_22205</name>
</gene>
<evidence type="ECO:0000256" key="3">
    <source>
        <dbReference type="ARBA" id="ARBA00022592"/>
    </source>
</evidence>
<comment type="caution">
    <text evidence="8">The sequence shown here is derived from an EMBL/GenBank/DDBJ whole genome shotgun (WGS) entry which is preliminary data.</text>
</comment>
<evidence type="ECO:0000256" key="6">
    <source>
        <dbReference type="SAM" id="SignalP"/>
    </source>
</evidence>
<dbReference type="PIRSF" id="PIRSF002756">
    <property type="entry name" value="PstS"/>
    <property type="match status" value="1"/>
</dbReference>
<dbReference type="PROSITE" id="PS51257">
    <property type="entry name" value="PROKAR_LIPOPROTEIN"/>
    <property type="match status" value="1"/>
</dbReference>
<dbReference type="InterPro" id="IPR050962">
    <property type="entry name" value="Phosphate-bind_PstS"/>
</dbReference>
<dbReference type="PANTHER" id="PTHR42996:SF1">
    <property type="entry name" value="PHOSPHATE-BINDING PROTEIN PSTS"/>
    <property type="match status" value="1"/>
</dbReference>
<dbReference type="Pfam" id="PF12849">
    <property type="entry name" value="PBP_like_2"/>
    <property type="match status" value="1"/>
</dbReference>
<name>A0ABR8GVL6_9CYAN</name>
<reference evidence="8 9" key="1">
    <citation type="journal article" date="2020" name="ISME J.">
        <title>Comparative genomics reveals insights into cyanobacterial evolution and habitat adaptation.</title>
        <authorList>
            <person name="Chen M.Y."/>
            <person name="Teng W.K."/>
            <person name="Zhao L."/>
            <person name="Hu C.X."/>
            <person name="Zhou Y.K."/>
            <person name="Han B.P."/>
            <person name="Song L.R."/>
            <person name="Shu W.S."/>
        </authorList>
    </citation>
    <scope>NUCLEOTIDE SEQUENCE [LARGE SCALE GENOMIC DNA]</scope>
    <source>
        <strain evidence="8 9">FACHB-248</strain>
    </source>
</reference>
<protein>
    <recommendedName>
        <fullName evidence="4">Phosphate-binding protein</fullName>
    </recommendedName>
</protein>
<comment type="similarity">
    <text evidence="1 4">Belongs to the PstS family.</text>
</comment>
<keyword evidence="3 4" id="KW-0592">Phosphate transport</keyword>
<accession>A0ABR8GVL6</accession>
<dbReference type="InterPro" id="IPR005673">
    <property type="entry name" value="ABC_phos-bd_PstS"/>
</dbReference>
<keyword evidence="6" id="KW-0732">Signal</keyword>
<evidence type="ECO:0000259" key="7">
    <source>
        <dbReference type="Pfam" id="PF12849"/>
    </source>
</evidence>
<evidence type="ECO:0000256" key="5">
    <source>
        <dbReference type="SAM" id="MobiDB-lite"/>
    </source>
</evidence>
<evidence type="ECO:0000313" key="8">
    <source>
        <dbReference type="EMBL" id="MBD2607165.1"/>
    </source>
</evidence>
<dbReference type="SUPFAM" id="SSF53850">
    <property type="entry name" value="Periplasmic binding protein-like II"/>
    <property type="match status" value="1"/>
</dbReference>
<sequence>MLSRLNVIKNTHLTTSVTVLALSLSLAACGGQQTAENSGTKESPSGSATETTASSPGKLDLGGNVTLTGAGASFPAPLYLSWFDALNKKYPSLRVNYQSVGSGAGVEQFTKGTVDFGASDVAMKDDEISKIPADKGVLLLPMTAGSIVIAYNLPEVPDLKLPRAVYTDILLGKIKSWDDPAIAKANAGAKLPKQPITVIYRSDGSGTTGVFTQHLSTISPEWKTKVGEGKSVKWPVGVGAKGNEGVTAQVAQTQGSISYTEYGYAKQTGLKFATLENKAGKFVTYNDEIGAKTLEAVTLPENLRAFAPDPEGADSYPIVSYSWLLVYKKYPDAVKAKAVEAMVEYALTEGQKVSPELGYVPLPATVVSKVAAAADAISPDYKISVGATNNNSASK</sequence>
<evidence type="ECO:0000313" key="9">
    <source>
        <dbReference type="Proteomes" id="UP000660380"/>
    </source>
</evidence>
<evidence type="ECO:0000256" key="1">
    <source>
        <dbReference type="ARBA" id="ARBA00008725"/>
    </source>
</evidence>
<feature type="compositionally biased region" description="Polar residues" evidence="5">
    <location>
        <begin position="34"/>
        <end position="55"/>
    </location>
</feature>
<proteinExistence type="inferred from homology"/>
<evidence type="ECO:0000256" key="2">
    <source>
        <dbReference type="ARBA" id="ARBA00022448"/>
    </source>
</evidence>
<dbReference type="Gene3D" id="3.40.190.10">
    <property type="entry name" value="Periplasmic binding protein-like II"/>
    <property type="match status" value="2"/>
</dbReference>
<dbReference type="EMBL" id="JACJTA010000056">
    <property type="protein sequence ID" value="MBD2607165.1"/>
    <property type="molecule type" value="Genomic_DNA"/>
</dbReference>
<dbReference type="Proteomes" id="UP000660380">
    <property type="component" value="Unassembled WGS sequence"/>
</dbReference>
<dbReference type="RefSeq" id="WP_029638545.1">
    <property type="nucleotide sequence ID" value="NZ_JACJTA010000056.1"/>
</dbReference>
<keyword evidence="2 4" id="KW-0813">Transport</keyword>